<dbReference type="OrthoDB" id="3813297at2"/>
<name>A0A4R9BNX9_9MICO</name>
<proteinExistence type="predicted"/>
<dbReference type="InterPro" id="IPR020843">
    <property type="entry name" value="ER"/>
</dbReference>
<comment type="caution">
    <text evidence="3">The sequence shown here is derived from an EMBL/GenBank/DDBJ whole genome shotgun (WGS) entry which is preliminary data.</text>
</comment>
<reference evidence="3 4" key="1">
    <citation type="submission" date="2019-03" db="EMBL/GenBank/DDBJ databases">
        <title>Genomics of glacier-inhabiting Cryobacterium strains.</title>
        <authorList>
            <person name="Liu Q."/>
            <person name="Xin Y.-H."/>
        </authorList>
    </citation>
    <scope>NUCLEOTIDE SEQUENCE [LARGE SCALE GENOMIC DNA]</scope>
    <source>
        <strain evidence="3 4">Sr59</strain>
    </source>
</reference>
<dbReference type="Pfam" id="PF00107">
    <property type="entry name" value="ADH_zinc_N"/>
    <property type="match status" value="1"/>
</dbReference>
<dbReference type="SUPFAM" id="SSF50129">
    <property type="entry name" value="GroES-like"/>
    <property type="match status" value="1"/>
</dbReference>
<dbReference type="InterPro" id="IPR036291">
    <property type="entry name" value="NAD(P)-bd_dom_sf"/>
</dbReference>
<dbReference type="GO" id="GO:0016491">
    <property type="term" value="F:oxidoreductase activity"/>
    <property type="evidence" value="ECO:0007669"/>
    <property type="project" value="InterPro"/>
</dbReference>
<dbReference type="Pfam" id="PF08240">
    <property type="entry name" value="ADH_N"/>
    <property type="match status" value="1"/>
</dbReference>
<gene>
    <name evidence="3" type="ORF">E3T61_14350</name>
</gene>
<dbReference type="SMART" id="SM00829">
    <property type="entry name" value="PKS_ER"/>
    <property type="match status" value="1"/>
</dbReference>
<dbReference type="PANTHER" id="PTHR43482:SF1">
    <property type="entry name" value="PROTEIN AST1-RELATED"/>
    <property type="match status" value="1"/>
</dbReference>
<organism evidence="3 4">
    <name type="scientific">Cryobacterium lactosi</name>
    <dbReference type="NCBI Taxonomy" id="1259202"/>
    <lineage>
        <taxon>Bacteria</taxon>
        <taxon>Bacillati</taxon>
        <taxon>Actinomycetota</taxon>
        <taxon>Actinomycetes</taxon>
        <taxon>Micrococcales</taxon>
        <taxon>Microbacteriaceae</taxon>
        <taxon>Cryobacterium</taxon>
    </lineage>
</organism>
<dbReference type="InterPro" id="IPR013154">
    <property type="entry name" value="ADH-like_N"/>
</dbReference>
<dbReference type="EMBL" id="SOHM01000031">
    <property type="protein sequence ID" value="TFD87041.1"/>
    <property type="molecule type" value="Genomic_DNA"/>
</dbReference>
<evidence type="ECO:0000313" key="3">
    <source>
        <dbReference type="EMBL" id="TFD87041.1"/>
    </source>
</evidence>
<sequence length="306" mass="31531">MRAWITDQSSHAGLSFREVPDPPQREDEALIQVQAFAPNPGDLAALATAEPGSVPGWDGAGTVLRRAPNGSGPEEGQSVIFLGSQGGWAQMRSVPTATIAVTPNGADPALMSAIPVPVTSALRALRGLGSLLGRRLLVVGANSAVGAAAVQLAARSGAHVVAIARDQAAHERVRQLGAAEVHATMDTVSLPVFAALDVVGGPHLVAAYSLLAPGGTVIALGHAAGHDEHFPFGAFVAGPTNFDRTISTFFLGSQNGLGSEMEYLAAEVHAGRHTIGGLDQRSWTALGLWVGDDSVRSPNRTVFLVD</sequence>
<protein>
    <submittedName>
        <fullName evidence="3">Alcohol dehydrogenase</fullName>
    </submittedName>
</protein>
<keyword evidence="4" id="KW-1185">Reference proteome</keyword>
<feature type="compositionally biased region" description="Polar residues" evidence="1">
    <location>
        <begin position="1"/>
        <end position="12"/>
    </location>
</feature>
<dbReference type="InterPro" id="IPR052585">
    <property type="entry name" value="Lipid_raft_assoc_Zn_ADH"/>
</dbReference>
<dbReference type="Gene3D" id="3.40.50.720">
    <property type="entry name" value="NAD(P)-binding Rossmann-like Domain"/>
    <property type="match status" value="1"/>
</dbReference>
<dbReference type="Proteomes" id="UP000298468">
    <property type="component" value="Unassembled WGS sequence"/>
</dbReference>
<dbReference type="InterPro" id="IPR013149">
    <property type="entry name" value="ADH-like_C"/>
</dbReference>
<accession>A0A4R9BNX9</accession>
<feature type="domain" description="Enoyl reductase (ER)" evidence="2">
    <location>
        <begin position="9"/>
        <end position="275"/>
    </location>
</feature>
<evidence type="ECO:0000259" key="2">
    <source>
        <dbReference type="SMART" id="SM00829"/>
    </source>
</evidence>
<dbReference type="PANTHER" id="PTHR43482">
    <property type="entry name" value="PROTEIN AST1-RELATED"/>
    <property type="match status" value="1"/>
</dbReference>
<evidence type="ECO:0000256" key="1">
    <source>
        <dbReference type="SAM" id="MobiDB-lite"/>
    </source>
</evidence>
<dbReference type="AlphaFoldDB" id="A0A4R9BNX9"/>
<dbReference type="SUPFAM" id="SSF51735">
    <property type="entry name" value="NAD(P)-binding Rossmann-fold domains"/>
    <property type="match status" value="1"/>
</dbReference>
<feature type="region of interest" description="Disordered" evidence="1">
    <location>
        <begin position="1"/>
        <end position="22"/>
    </location>
</feature>
<dbReference type="Gene3D" id="3.90.180.10">
    <property type="entry name" value="Medium-chain alcohol dehydrogenases, catalytic domain"/>
    <property type="match status" value="1"/>
</dbReference>
<evidence type="ECO:0000313" key="4">
    <source>
        <dbReference type="Proteomes" id="UP000298468"/>
    </source>
</evidence>
<dbReference type="InterPro" id="IPR011032">
    <property type="entry name" value="GroES-like_sf"/>
</dbReference>